<evidence type="ECO:0000256" key="10">
    <source>
        <dbReference type="ARBA" id="ARBA00024479"/>
    </source>
</evidence>
<evidence type="ECO:0000256" key="5">
    <source>
        <dbReference type="ARBA" id="ARBA00022448"/>
    </source>
</evidence>
<dbReference type="GO" id="GO:0061723">
    <property type="term" value="P:glycophagy"/>
    <property type="evidence" value="ECO:0007669"/>
    <property type="project" value="TreeGrafter"/>
</dbReference>
<name>A0AAD5XS71_9FUNG</name>
<organism evidence="13 14">
    <name type="scientific">Geranomyces variabilis</name>
    <dbReference type="NCBI Taxonomy" id="109894"/>
    <lineage>
        <taxon>Eukaryota</taxon>
        <taxon>Fungi</taxon>
        <taxon>Fungi incertae sedis</taxon>
        <taxon>Chytridiomycota</taxon>
        <taxon>Chytridiomycota incertae sedis</taxon>
        <taxon>Chytridiomycetes</taxon>
        <taxon>Spizellomycetales</taxon>
        <taxon>Powellomycetaceae</taxon>
        <taxon>Geranomyces</taxon>
    </lineage>
</organism>
<dbReference type="GO" id="GO:0061908">
    <property type="term" value="C:phagophore"/>
    <property type="evidence" value="ECO:0007669"/>
    <property type="project" value="TreeGrafter"/>
</dbReference>
<dbReference type="EMBL" id="JADGJQ010000018">
    <property type="protein sequence ID" value="KAJ3180104.1"/>
    <property type="molecule type" value="Genomic_DNA"/>
</dbReference>
<evidence type="ECO:0000256" key="2">
    <source>
        <dbReference type="ARBA" id="ARBA00004623"/>
    </source>
</evidence>
<dbReference type="GO" id="GO:0034727">
    <property type="term" value="P:piecemeal microautophagy of the nucleus"/>
    <property type="evidence" value="ECO:0007669"/>
    <property type="project" value="TreeGrafter"/>
</dbReference>
<feature type="compositionally biased region" description="Low complexity" evidence="12">
    <location>
        <begin position="1403"/>
        <end position="1419"/>
    </location>
</feature>
<keyword evidence="5" id="KW-0813">Transport</keyword>
<feature type="region of interest" description="Disordered" evidence="12">
    <location>
        <begin position="1806"/>
        <end position="1846"/>
    </location>
</feature>
<comment type="subcellular location">
    <subcellularLocation>
        <location evidence="1">Endoplasmic reticulum membrane</location>
        <topology evidence="1">Peripheral membrane protein</topology>
    </subcellularLocation>
    <subcellularLocation>
        <location evidence="2">Preautophagosomal structure membrane</location>
        <topology evidence="2">Peripheral membrane protein</topology>
    </subcellularLocation>
</comment>
<dbReference type="Proteomes" id="UP001212152">
    <property type="component" value="Unassembled WGS sequence"/>
</dbReference>
<dbReference type="GO" id="GO:0006869">
    <property type="term" value="P:lipid transport"/>
    <property type="evidence" value="ECO:0007669"/>
    <property type="project" value="UniProtKB-KW"/>
</dbReference>
<evidence type="ECO:0000256" key="8">
    <source>
        <dbReference type="ARBA" id="ARBA00023055"/>
    </source>
</evidence>
<evidence type="ECO:0000256" key="12">
    <source>
        <dbReference type="SAM" id="MobiDB-lite"/>
    </source>
</evidence>
<dbReference type="GO" id="GO:0034045">
    <property type="term" value="C:phagophore assembly site membrane"/>
    <property type="evidence" value="ECO:0007669"/>
    <property type="project" value="UniProtKB-SubCell"/>
</dbReference>
<comment type="similarity">
    <text evidence="3">Belongs to the ATG2 family.</text>
</comment>
<protein>
    <recommendedName>
        <fullName evidence="4">Autophagy-related protein 2</fullName>
    </recommendedName>
</protein>
<evidence type="ECO:0000313" key="14">
    <source>
        <dbReference type="Proteomes" id="UP001212152"/>
    </source>
</evidence>
<feature type="region of interest" description="Disordered" evidence="12">
    <location>
        <begin position="1470"/>
        <end position="1501"/>
    </location>
</feature>
<keyword evidence="14" id="KW-1185">Reference proteome</keyword>
<accession>A0AAD5XS71</accession>
<keyword evidence="6" id="KW-0256">Endoplasmic reticulum</keyword>
<feature type="compositionally biased region" description="Polar residues" evidence="12">
    <location>
        <begin position="1260"/>
        <end position="1278"/>
    </location>
</feature>
<feature type="compositionally biased region" description="Polar residues" evidence="12">
    <location>
        <begin position="1387"/>
        <end position="1397"/>
    </location>
</feature>
<feature type="region of interest" description="Disordered" evidence="12">
    <location>
        <begin position="147"/>
        <end position="174"/>
    </location>
</feature>
<comment type="catalytic activity">
    <reaction evidence="10">
        <text>a 1,2-diacyl-sn-glycero-3-phospho-L-serine(in) = a 1,2-diacyl-sn-glycero-3-phospho-L-serine(out)</text>
        <dbReference type="Rhea" id="RHEA:38663"/>
        <dbReference type="ChEBI" id="CHEBI:57262"/>
    </reaction>
</comment>
<dbReference type="Pfam" id="PF13329">
    <property type="entry name" value="ATG2_CAD"/>
    <property type="match status" value="2"/>
</dbReference>
<feature type="region of interest" description="Disordered" evidence="12">
    <location>
        <begin position="373"/>
        <end position="400"/>
    </location>
</feature>
<dbReference type="GO" id="GO:0043495">
    <property type="term" value="F:protein-membrane adaptor activity"/>
    <property type="evidence" value="ECO:0007669"/>
    <property type="project" value="TreeGrafter"/>
</dbReference>
<feature type="region of interest" description="Disordered" evidence="12">
    <location>
        <begin position="1373"/>
        <end position="1430"/>
    </location>
</feature>
<dbReference type="GO" id="GO:0032266">
    <property type="term" value="F:phosphatidylinositol-3-phosphate binding"/>
    <property type="evidence" value="ECO:0007669"/>
    <property type="project" value="TreeGrafter"/>
</dbReference>
<evidence type="ECO:0000256" key="9">
    <source>
        <dbReference type="ARBA" id="ARBA00023136"/>
    </source>
</evidence>
<comment type="catalytic activity">
    <reaction evidence="11">
        <text>a 1,2-diacyl-sn-glycero-3-phosphoethanolamine(in) = a 1,2-diacyl-sn-glycero-3-phosphoethanolamine(out)</text>
        <dbReference type="Rhea" id="RHEA:38895"/>
        <dbReference type="ChEBI" id="CHEBI:64612"/>
    </reaction>
</comment>
<feature type="compositionally biased region" description="Low complexity" evidence="12">
    <location>
        <begin position="163"/>
        <end position="174"/>
    </location>
</feature>
<keyword evidence="7" id="KW-0072">Autophagy</keyword>
<feature type="compositionally biased region" description="Basic residues" evidence="12">
    <location>
        <begin position="1487"/>
        <end position="1501"/>
    </location>
</feature>
<keyword evidence="9" id="KW-0472">Membrane</keyword>
<feature type="region of interest" description="Disordered" evidence="12">
    <location>
        <begin position="1256"/>
        <end position="1303"/>
    </location>
</feature>
<dbReference type="GO" id="GO:0005789">
    <property type="term" value="C:endoplasmic reticulum membrane"/>
    <property type="evidence" value="ECO:0007669"/>
    <property type="project" value="UniProtKB-SubCell"/>
</dbReference>
<feature type="compositionally biased region" description="Polar residues" evidence="12">
    <location>
        <begin position="385"/>
        <end position="395"/>
    </location>
</feature>
<evidence type="ECO:0000256" key="4">
    <source>
        <dbReference type="ARBA" id="ARBA00018070"/>
    </source>
</evidence>
<evidence type="ECO:0000313" key="13">
    <source>
        <dbReference type="EMBL" id="KAJ3180104.1"/>
    </source>
</evidence>
<gene>
    <name evidence="13" type="primary">ATG2</name>
    <name evidence="13" type="ORF">HDU87_002329</name>
</gene>
<dbReference type="GO" id="GO:0000045">
    <property type="term" value="P:autophagosome assembly"/>
    <property type="evidence" value="ECO:0007669"/>
    <property type="project" value="TreeGrafter"/>
</dbReference>
<sequence length="1934" mass="211480">MSSFWPFSGWSVPQTLQKRLLKFLLKRAIGQFLAAEIDLDKLDVEFGKGQVSLHDLELNLDVGVVNVPDGRIAVLNDLMADIPFFVTDGHIKRINAFVPWTDLGSSDCTLELDGLQLELRSAQMSESHILSSSIHFAENFLRSEISEDDDFGPMPDVPDMGPRRSPARSSPTRPASALEGIQVLTRLIDAILTRVKVTAKNTLIRIIHGSHHSIHAGCESSDALAYHLDLSLPFLMFEDETPELGTSVASLPDVLDGDMLKVIRFSGITISLNELQSEDLPGQNDNLITPQYSYSAVLASTSTKKEDIINLLVKSAAPLADGQQSTAAQLRVEVIISSLCAILLPEQLKVVFEVLQRLGAGAALLARNRDFGSQSETEYQGGPSGTSPNENQHSWPSHGYPAAGEYVAEAETASDSHLRIQLDVAKLNIYLITEWRHTSVDQGQFYSLFFGGQTATERRSHAEEGASAPQVSTSFLTKVNTRLNTGTVSMDDILGEALDVGHVKIALSEIVAYAGHSAEVGSNQEQQSEVTVGMAQVSDWRAEPLADGARKSASQPGRYHAMITFDPKADIEAVFDHYNQLQQSSPPSSASYKSGAGITSWIKDTSRSHAPAIAVSFRHRAPSVLNERVEAVAEQISVKLAPVHVYTDTLFLDRLKRLVPNQTVSDTEQEPSYVSQSSGIMEDLAQSTDSGELANAKRVVNIESSLIRVWLGLLGTKANESADLNRYVSLDCRTAGLSLADGTTIKPFLAVTVASPNQRAQGADVETRPIVQITSKQHVCESLLQRPYMDVFPSATGLRFQRESDDDTSGAYGLQSWYDLGASGASPNRKDAGAADDNDNDLLWFKQRTIEEALVHVDCQISTCYVNLTKETYDALQLLLNTVTIQQSPAADSEPSPPPVRASQSASPILTYAFGDQDGLATLHADTKPDGSEETKAYVLKTDGLRVFTVSGHETKPTLYTWIDAQDIALGTTAPGSTDVRTKNLYRTVPNALLPEQMLSVSFSITYDEELNMKETWASVNLYALAVESANVKAAVQDLSTFLKEPPEVVLLDLTNRFTKLHVNLSDACIEYQPLNLPTHATVLLDSVKISTNLIPDSPTVSVKTLLYNAALFIIDDNSLRLTAPAPMMSGYISTKRHYAGQGFVNVVSCDFFDLSVRTNSGNITPYFELDLTNNHVLVDTCADSHETLLSLIQYIADGGDFPTETPEYRAESDPEPVNLMSSVHGDVLDALDNHAFGPPEGGAEKSCDLQMESMDDSFSPLSATPSTPGNESLSPGSSEDYDFGIGNSPRARQLPGSASSLEAKDKVTVHEHASNFKVVNHFLSSADGKKGNGGPNTRPESSLYRARLHDLDLTWNAHDGYDWEAARQAVSKAQHEAHRRGKESEASGSGVNTPETRSGRKSSIPAPRAPGSRRSSSPPISPFAHETSSDAATDYTAFDIGNMLVPTLQQPHVHRRSSRNDWRDYDHEDVASSYSGTTASTTTTTKPHRHRHHRQRHLRRPNLPAELVRSQAAQLMLKIYALSASFDKYAEGAPTAYHVDIKARDFEIIDNVATSRWRKFLAYMRPEGNAAPRETSSNMLQIDLSSVRPEPERAPDVEELRLKVDILPLRLHVDQDALHCLLRFFAYRNPLRETPQKPTQPPSNQFFQLCDIQPLPIKIDYKPKHVDYANLKDGNLAEMLNFFQLDAAEMNLRGVRLTGVRGWSRIFEGVLGQWLPHIRSTQIPNMASGVSGVRSLVNIGSGLADLVLLPIEQYKKDGRIIRGLQKGATSFAKTAASETIKIGTKLAVGTQGLLEQAEEIFGGEGAGDNEHHLFSRPGSPGSPASESQHQQQQQHLSSKYSEQPSDLKEGVGLAYRSLSRNIATAARTVLAVPTDAYENNEGQGAVRAVMRAVPVAVLRPMIGATEAVSKTLMGIQNSMDPTRRDQMEDKYKG</sequence>
<evidence type="ECO:0000256" key="11">
    <source>
        <dbReference type="ARBA" id="ARBA00024615"/>
    </source>
</evidence>
<evidence type="ECO:0000256" key="1">
    <source>
        <dbReference type="ARBA" id="ARBA00004406"/>
    </source>
</evidence>
<evidence type="ECO:0000256" key="6">
    <source>
        <dbReference type="ARBA" id="ARBA00022824"/>
    </source>
</evidence>
<dbReference type="GO" id="GO:0061709">
    <property type="term" value="P:reticulophagy"/>
    <property type="evidence" value="ECO:0007669"/>
    <property type="project" value="TreeGrafter"/>
</dbReference>
<dbReference type="PANTHER" id="PTHR13190:SF1">
    <property type="entry name" value="AUTOPHAGY-RELATED 2, ISOFORM A"/>
    <property type="match status" value="1"/>
</dbReference>
<evidence type="ECO:0000256" key="3">
    <source>
        <dbReference type="ARBA" id="ARBA00009714"/>
    </source>
</evidence>
<dbReference type="InterPro" id="IPR026849">
    <property type="entry name" value="ATG2"/>
</dbReference>
<dbReference type="PANTHER" id="PTHR13190">
    <property type="entry name" value="AUTOPHAGY-RELATED 2, ISOFORM A"/>
    <property type="match status" value="1"/>
</dbReference>
<comment type="caution">
    <text evidence="13">The sequence shown here is derived from an EMBL/GenBank/DDBJ whole genome shotgun (WGS) entry which is preliminary data.</text>
</comment>
<keyword evidence="8" id="KW-0445">Lipid transport</keyword>
<evidence type="ECO:0000256" key="7">
    <source>
        <dbReference type="ARBA" id="ARBA00023006"/>
    </source>
</evidence>
<dbReference type="GO" id="GO:0000422">
    <property type="term" value="P:autophagy of mitochondrion"/>
    <property type="evidence" value="ECO:0007669"/>
    <property type="project" value="TreeGrafter"/>
</dbReference>
<reference evidence="13" key="1">
    <citation type="submission" date="2020-05" db="EMBL/GenBank/DDBJ databases">
        <title>Phylogenomic resolution of chytrid fungi.</title>
        <authorList>
            <person name="Stajich J.E."/>
            <person name="Amses K."/>
            <person name="Simmons R."/>
            <person name="Seto K."/>
            <person name="Myers J."/>
            <person name="Bonds A."/>
            <person name="Quandt C.A."/>
            <person name="Barry K."/>
            <person name="Liu P."/>
            <person name="Grigoriev I."/>
            <person name="Longcore J.E."/>
            <person name="James T.Y."/>
        </authorList>
    </citation>
    <scope>NUCLEOTIDE SEQUENCE</scope>
    <source>
        <strain evidence="13">JEL0379</strain>
    </source>
</reference>
<proteinExistence type="inferred from homology"/>